<dbReference type="InterPro" id="IPR001611">
    <property type="entry name" value="Leu-rich_rpt"/>
</dbReference>
<dbReference type="PROSITE" id="PS00107">
    <property type="entry name" value="PROTEIN_KINASE_ATP"/>
    <property type="match status" value="1"/>
</dbReference>
<dbReference type="GO" id="GO:0005737">
    <property type="term" value="C:cytoplasm"/>
    <property type="evidence" value="ECO:0007669"/>
    <property type="project" value="TreeGrafter"/>
</dbReference>
<keyword evidence="2" id="KW-0677">Repeat</keyword>
<keyword evidence="3" id="KW-0067">ATP-binding</keyword>
<gene>
    <name evidence="5" type="ORF">BJ875DRAFT_459126</name>
</gene>
<dbReference type="SUPFAM" id="SSF52058">
    <property type="entry name" value="L domain-like"/>
    <property type="match status" value="1"/>
</dbReference>
<dbReference type="GO" id="GO:0005524">
    <property type="term" value="F:ATP binding"/>
    <property type="evidence" value="ECO:0007669"/>
    <property type="project" value="UniProtKB-UniRule"/>
</dbReference>
<evidence type="ECO:0000259" key="4">
    <source>
        <dbReference type="PROSITE" id="PS50011"/>
    </source>
</evidence>
<accession>A0A9P7YKW4</accession>
<dbReference type="PANTHER" id="PTHR48051">
    <property type="match status" value="1"/>
</dbReference>
<evidence type="ECO:0000256" key="2">
    <source>
        <dbReference type="ARBA" id="ARBA00022737"/>
    </source>
</evidence>
<dbReference type="PANTHER" id="PTHR48051:SF1">
    <property type="entry name" value="RAS SUPPRESSOR PROTEIN 1"/>
    <property type="match status" value="1"/>
</dbReference>
<evidence type="ECO:0000256" key="3">
    <source>
        <dbReference type="PROSITE-ProRule" id="PRU10141"/>
    </source>
</evidence>
<keyword evidence="6" id="KW-1185">Reference proteome</keyword>
<evidence type="ECO:0000256" key="1">
    <source>
        <dbReference type="ARBA" id="ARBA00022614"/>
    </source>
</evidence>
<dbReference type="Gene3D" id="1.10.510.10">
    <property type="entry name" value="Transferase(Phosphotransferase) domain 1"/>
    <property type="match status" value="1"/>
</dbReference>
<feature type="domain" description="Protein kinase" evidence="4">
    <location>
        <begin position="208"/>
        <end position="449"/>
    </location>
</feature>
<organism evidence="5 6">
    <name type="scientific">Amylocarpus encephaloides</name>
    <dbReference type="NCBI Taxonomy" id="45428"/>
    <lineage>
        <taxon>Eukaryota</taxon>
        <taxon>Fungi</taxon>
        <taxon>Dikarya</taxon>
        <taxon>Ascomycota</taxon>
        <taxon>Pezizomycotina</taxon>
        <taxon>Leotiomycetes</taxon>
        <taxon>Helotiales</taxon>
        <taxon>Helotiales incertae sedis</taxon>
        <taxon>Amylocarpus</taxon>
    </lineage>
</organism>
<comment type="caution">
    <text evidence="5">The sequence shown here is derived from an EMBL/GenBank/DDBJ whole genome shotgun (WGS) entry which is preliminary data.</text>
</comment>
<dbReference type="EMBL" id="MU251432">
    <property type="protein sequence ID" value="KAG9235420.1"/>
    <property type="molecule type" value="Genomic_DNA"/>
</dbReference>
<dbReference type="AlphaFoldDB" id="A0A9P7YKW4"/>
<dbReference type="OrthoDB" id="1668230at2759"/>
<dbReference type="SUPFAM" id="SSF56112">
    <property type="entry name" value="Protein kinase-like (PK-like)"/>
    <property type="match status" value="1"/>
</dbReference>
<evidence type="ECO:0000313" key="5">
    <source>
        <dbReference type="EMBL" id="KAG9235420.1"/>
    </source>
</evidence>
<dbReference type="Gene3D" id="3.30.200.20">
    <property type="entry name" value="Phosphorylase Kinase, domain 1"/>
    <property type="match status" value="1"/>
</dbReference>
<dbReference type="GO" id="GO:0004672">
    <property type="term" value="F:protein kinase activity"/>
    <property type="evidence" value="ECO:0007669"/>
    <property type="project" value="InterPro"/>
</dbReference>
<dbReference type="Pfam" id="PF13855">
    <property type="entry name" value="LRR_8"/>
    <property type="match status" value="1"/>
</dbReference>
<protein>
    <recommendedName>
        <fullName evidence="4">Protein kinase domain-containing protein</fullName>
    </recommendedName>
</protein>
<dbReference type="Proteomes" id="UP000824998">
    <property type="component" value="Unassembled WGS sequence"/>
</dbReference>
<dbReference type="InterPro" id="IPR050216">
    <property type="entry name" value="LRR_domain-containing"/>
</dbReference>
<dbReference type="PROSITE" id="PS50011">
    <property type="entry name" value="PROTEIN_KINASE_DOM"/>
    <property type="match status" value="1"/>
</dbReference>
<name>A0A9P7YKW4_9HELO</name>
<sequence>MAASNGQLKGQESKVEKGAKKIKVSSGLTVLPREILATFDTLEMLDLSGNASLTQLPNDISRLHKLKIAFFSNCGFKVFPKELAQCRSLEMVAFKGNHMTTIPELAFPRKLRWLILTNNEIETLPVSIGHCHRLQKCMLAGNQLTGLPAEMAHCRKLGLLRLSSNKLTDLPKWLMELPELSFLSFAGNPCATTSEDNPILDDIVWGKLEVKNLLGEGASGIISKGAWKKPSGDEKTVAIKLFKGEVTSDGSPTDEMNATITAGKHPNLIDPIGKIHGHPDKKGLVLELIPPIYTNLGLPPTLDTCTRDSFPPEMVFSVETCRNILLGIASAAEHLHERGIKHGDLYAHNILFDRSTGHALLGDFGAATIYGKDYKNSEMVELMEVFAFGHLIEDLLGLVERKVDDDGFDTSEKDAMAIEALNVLHWKCSNPVVMNRPSFVEVRGELEGF</sequence>
<dbReference type="Pfam" id="PF00069">
    <property type="entry name" value="Pkinase"/>
    <property type="match status" value="1"/>
</dbReference>
<keyword evidence="3" id="KW-0547">Nucleotide-binding</keyword>
<dbReference type="InterPro" id="IPR011009">
    <property type="entry name" value="Kinase-like_dom_sf"/>
</dbReference>
<evidence type="ECO:0000313" key="6">
    <source>
        <dbReference type="Proteomes" id="UP000824998"/>
    </source>
</evidence>
<dbReference type="Gene3D" id="3.80.10.10">
    <property type="entry name" value="Ribonuclease Inhibitor"/>
    <property type="match status" value="2"/>
</dbReference>
<reference evidence="5" key="1">
    <citation type="journal article" date="2021" name="IMA Fungus">
        <title>Genomic characterization of three marine fungi, including Emericellopsis atlantica sp. nov. with signatures of a generalist lifestyle and marine biomass degradation.</title>
        <authorList>
            <person name="Hagestad O.C."/>
            <person name="Hou L."/>
            <person name="Andersen J.H."/>
            <person name="Hansen E.H."/>
            <person name="Altermark B."/>
            <person name="Li C."/>
            <person name="Kuhnert E."/>
            <person name="Cox R.J."/>
            <person name="Crous P.W."/>
            <person name="Spatafora J.W."/>
            <person name="Lail K."/>
            <person name="Amirebrahimi M."/>
            <person name="Lipzen A."/>
            <person name="Pangilinan J."/>
            <person name="Andreopoulos W."/>
            <person name="Hayes R.D."/>
            <person name="Ng V."/>
            <person name="Grigoriev I.V."/>
            <person name="Jackson S.A."/>
            <person name="Sutton T.D.S."/>
            <person name="Dobson A.D.W."/>
            <person name="Rama T."/>
        </authorList>
    </citation>
    <scope>NUCLEOTIDE SEQUENCE</scope>
    <source>
        <strain evidence="5">TRa018bII</strain>
    </source>
</reference>
<feature type="binding site" evidence="3">
    <location>
        <position position="240"/>
    </location>
    <ligand>
        <name>ATP</name>
        <dbReference type="ChEBI" id="CHEBI:30616"/>
    </ligand>
</feature>
<dbReference type="InterPro" id="IPR032675">
    <property type="entry name" value="LRR_dom_sf"/>
</dbReference>
<dbReference type="InterPro" id="IPR017441">
    <property type="entry name" value="Protein_kinase_ATP_BS"/>
</dbReference>
<proteinExistence type="predicted"/>
<keyword evidence="1" id="KW-0433">Leucine-rich repeat</keyword>
<dbReference type="InterPro" id="IPR000719">
    <property type="entry name" value="Prot_kinase_dom"/>
</dbReference>